<organism evidence="9 10">
    <name type="scientific">Aaosphaeria arxii CBS 175.79</name>
    <dbReference type="NCBI Taxonomy" id="1450172"/>
    <lineage>
        <taxon>Eukaryota</taxon>
        <taxon>Fungi</taxon>
        <taxon>Dikarya</taxon>
        <taxon>Ascomycota</taxon>
        <taxon>Pezizomycotina</taxon>
        <taxon>Dothideomycetes</taxon>
        <taxon>Pleosporomycetidae</taxon>
        <taxon>Pleosporales</taxon>
        <taxon>Pleosporales incertae sedis</taxon>
        <taxon>Aaosphaeria</taxon>
    </lineage>
</organism>
<dbReference type="EMBL" id="ML978076">
    <property type="protein sequence ID" value="KAF2010596.1"/>
    <property type="molecule type" value="Genomic_DNA"/>
</dbReference>
<dbReference type="GO" id="GO:0003906">
    <property type="term" value="F:DNA-(apurinic or apyrimidinic site) endonuclease activity"/>
    <property type="evidence" value="ECO:0007669"/>
    <property type="project" value="TreeGrafter"/>
</dbReference>
<evidence type="ECO:0000313" key="9">
    <source>
        <dbReference type="EMBL" id="KAF2010596.1"/>
    </source>
</evidence>
<keyword evidence="6" id="KW-0464">Manganese</keyword>
<keyword evidence="2 6" id="KW-0479">Metal-binding</keyword>
<feature type="site" description="Transition state stabilizer" evidence="7">
    <location>
        <position position="266"/>
    </location>
</feature>
<feature type="site" description="Important for catalytic activity" evidence="7">
    <location>
        <position position="348"/>
    </location>
</feature>
<dbReference type="AlphaFoldDB" id="A0A6A5XCR0"/>
<dbReference type="GO" id="GO:0008311">
    <property type="term" value="F:double-stranded DNA 3'-5' DNA exonuclease activity"/>
    <property type="evidence" value="ECO:0007669"/>
    <property type="project" value="TreeGrafter"/>
</dbReference>
<dbReference type="Pfam" id="PF03372">
    <property type="entry name" value="Exo_endo_phos"/>
    <property type="match status" value="1"/>
</dbReference>
<dbReference type="PANTHER" id="PTHR22748:SF14">
    <property type="entry name" value="ENDONUCLEASE_EXONUCLEASE_PHOSPHATASE DOMAIN-CONTAINING PROTEIN"/>
    <property type="match status" value="1"/>
</dbReference>
<evidence type="ECO:0000256" key="3">
    <source>
        <dbReference type="ARBA" id="ARBA00022801"/>
    </source>
</evidence>
<dbReference type="Gene3D" id="3.60.10.10">
    <property type="entry name" value="Endonuclease/exonuclease/phosphatase"/>
    <property type="match status" value="1"/>
</dbReference>
<dbReference type="OrthoDB" id="498125at2759"/>
<feature type="binding site" evidence="6">
    <location>
        <position position="49"/>
    </location>
    <ligand>
        <name>Mg(2+)</name>
        <dbReference type="ChEBI" id="CHEBI:18420"/>
        <label>1</label>
    </ligand>
</feature>
<dbReference type="InterPro" id="IPR036691">
    <property type="entry name" value="Endo/exonu/phosph_ase_sf"/>
</dbReference>
<name>A0A6A5XCR0_9PLEO</name>
<evidence type="ECO:0000259" key="8">
    <source>
        <dbReference type="Pfam" id="PF03372"/>
    </source>
</evidence>
<evidence type="ECO:0000256" key="4">
    <source>
        <dbReference type="ARBA" id="ARBA00022842"/>
    </source>
</evidence>
<dbReference type="GeneID" id="54291864"/>
<dbReference type="GO" id="GO:0006284">
    <property type="term" value="P:base-excision repair"/>
    <property type="evidence" value="ECO:0007669"/>
    <property type="project" value="TreeGrafter"/>
</dbReference>
<reference evidence="9" key="1">
    <citation type="journal article" date="2020" name="Stud. Mycol.">
        <title>101 Dothideomycetes genomes: a test case for predicting lifestyles and emergence of pathogens.</title>
        <authorList>
            <person name="Haridas S."/>
            <person name="Albert R."/>
            <person name="Binder M."/>
            <person name="Bloem J."/>
            <person name="Labutti K."/>
            <person name="Salamov A."/>
            <person name="Andreopoulos B."/>
            <person name="Baker S."/>
            <person name="Barry K."/>
            <person name="Bills G."/>
            <person name="Bluhm B."/>
            <person name="Cannon C."/>
            <person name="Castanera R."/>
            <person name="Culley D."/>
            <person name="Daum C."/>
            <person name="Ezra D."/>
            <person name="Gonzalez J."/>
            <person name="Henrissat B."/>
            <person name="Kuo A."/>
            <person name="Liang C."/>
            <person name="Lipzen A."/>
            <person name="Lutzoni F."/>
            <person name="Magnuson J."/>
            <person name="Mondo S."/>
            <person name="Nolan M."/>
            <person name="Ohm R."/>
            <person name="Pangilinan J."/>
            <person name="Park H.-J."/>
            <person name="Ramirez L."/>
            <person name="Alfaro M."/>
            <person name="Sun H."/>
            <person name="Tritt A."/>
            <person name="Yoshinaga Y."/>
            <person name="Zwiers L.-H."/>
            <person name="Turgeon B."/>
            <person name="Goodwin S."/>
            <person name="Spatafora J."/>
            <person name="Crous P."/>
            <person name="Grigoriev I."/>
        </authorList>
    </citation>
    <scope>NUCLEOTIDE SEQUENCE</scope>
    <source>
        <strain evidence="9">CBS 175.79</strain>
    </source>
</reference>
<feature type="binding site" evidence="6">
    <location>
        <position position="266"/>
    </location>
    <ligand>
        <name>Mg(2+)</name>
        <dbReference type="ChEBI" id="CHEBI:18420"/>
        <label>1</label>
    </ligand>
</feature>
<dbReference type="GO" id="GO:0005634">
    <property type="term" value="C:nucleus"/>
    <property type="evidence" value="ECO:0007669"/>
    <property type="project" value="TreeGrafter"/>
</dbReference>
<evidence type="ECO:0000256" key="2">
    <source>
        <dbReference type="ARBA" id="ARBA00022723"/>
    </source>
</evidence>
<keyword evidence="10" id="KW-1185">Reference proteome</keyword>
<evidence type="ECO:0000256" key="6">
    <source>
        <dbReference type="PIRSR" id="PIRSR604808-2"/>
    </source>
</evidence>
<dbReference type="PANTHER" id="PTHR22748">
    <property type="entry name" value="AP ENDONUCLEASE"/>
    <property type="match status" value="1"/>
</dbReference>
<feature type="active site" evidence="5">
    <location>
        <position position="213"/>
    </location>
</feature>
<feature type="site" description="Interaction with DNA substrate" evidence="7">
    <location>
        <position position="379"/>
    </location>
</feature>
<comment type="cofactor">
    <cofactor evidence="6">
        <name>Mg(2+)</name>
        <dbReference type="ChEBI" id="CHEBI:18420"/>
    </cofactor>
    <cofactor evidence="6">
        <name>Mn(2+)</name>
        <dbReference type="ChEBI" id="CHEBI:29035"/>
    </cofactor>
    <text evidence="6">Probably binds two magnesium or manganese ions per subunit.</text>
</comment>
<dbReference type="RefSeq" id="XP_033378935.1">
    <property type="nucleotide sequence ID" value="XM_033534467.1"/>
</dbReference>
<feature type="binding site" evidence="6">
    <location>
        <position position="378"/>
    </location>
    <ligand>
        <name>Mg(2+)</name>
        <dbReference type="ChEBI" id="CHEBI:18420"/>
        <label>1</label>
    </ligand>
</feature>
<evidence type="ECO:0000256" key="5">
    <source>
        <dbReference type="PIRSR" id="PIRSR604808-1"/>
    </source>
</evidence>
<keyword evidence="3" id="KW-0378">Hydrolase</keyword>
<dbReference type="PROSITE" id="PS51435">
    <property type="entry name" value="AP_NUCLEASE_F1_4"/>
    <property type="match status" value="1"/>
</dbReference>
<dbReference type="GO" id="GO:0008081">
    <property type="term" value="F:phosphoric diester hydrolase activity"/>
    <property type="evidence" value="ECO:0007669"/>
    <property type="project" value="TreeGrafter"/>
</dbReference>
<protein>
    <submittedName>
        <fullName evidence="9">DNase I-like protein</fullName>
    </submittedName>
</protein>
<dbReference type="Proteomes" id="UP000799778">
    <property type="component" value="Unassembled WGS sequence"/>
</dbReference>
<sequence length="409" mass="46141">MEQMIRDISPPPTKRRKTTRNVVHAVAAQSFPQALPTASPDVIRIYSWNINGIDPFLQQPITNFFSKAKHLNLENNGAPQTGASLRLFLQRHLWPELLFLQEVKIASRDEKTQNAVRSAVNTPTSAEDRSVSGKGPSYEVHFVLPTDKQNARGLGGSGKVYGVCSIIRTDLVVTHNVAVAAETINWDNEGRVSCIKLQPSSKSERGLAIFNIYAVNGTENPYRDPKSGTIIGTRHDRKLEFHRLLMEESLRLEREGYNIVMAGDFNVAPDARDGYPKLRTWPQQHCVNRADFLAKYLRRPREEVEDVDSSIHSSWQGVDVWREAHMDERRYTYYPRTRSWGTTCDRVDYILTSKTLWDCGKVLVSGILDSEAERGPSDHVPVYASINISTNHATSSNTCNTDTNTMRGQ</sequence>
<evidence type="ECO:0000256" key="1">
    <source>
        <dbReference type="ARBA" id="ARBA00007092"/>
    </source>
</evidence>
<feature type="active site" description="Proton acceptor" evidence="5">
    <location>
        <position position="379"/>
    </location>
</feature>
<proteinExistence type="inferred from homology"/>
<feature type="active site" description="Proton donor/acceptor" evidence="5">
    <location>
        <position position="264"/>
    </location>
</feature>
<keyword evidence="4 6" id="KW-0460">Magnesium</keyword>
<accession>A0A6A5XCR0</accession>
<evidence type="ECO:0000256" key="7">
    <source>
        <dbReference type="PIRSR" id="PIRSR604808-3"/>
    </source>
</evidence>
<feature type="domain" description="Endonuclease/exonuclease/phosphatase" evidence="8">
    <location>
        <begin position="47"/>
        <end position="379"/>
    </location>
</feature>
<dbReference type="SUPFAM" id="SSF56219">
    <property type="entry name" value="DNase I-like"/>
    <property type="match status" value="1"/>
</dbReference>
<feature type="binding site" evidence="6">
    <location>
        <position position="379"/>
    </location>
    <ligand>
        <name>Mg(2+)</name>
        <dbReference type="ChEBI" id="CHEBI:18420"/>
        <label>1</label>
    </ligand>
</feature>
<dbReference type="GO" id="GO:0046872">
    <property type="term" value="F:metal ion binding"/>
    <property type="evidence" value="ECO:0007669"/>
    <property type="project" value="UniProtKB-KW"/>
</dbReference>
<evidence type="ECO:0000313" key="10">
    <source>
        <dbReference type="Proteomes" id="UP000799778"/>
    </source>
</evidence>
<gene>
    <name evidence="9" type="ORF">BU24DRAFT_61381</name>
</gene>
<feature type="binding site" evidence="6">
    <location>
        <position position="264"/>
    </location>
    <ligand>
        <name>Mg(2+)</name>
        <dbReference type="ChEBI" id="CHEBI:18420"/>
        <label>1</label>
    </ligand>
</feature>
<dbReference type="InterPro" id="IPR004808">
    <property type="entry name" value="AP_endonuc_1"/>
</dbReference>
<dbReference type="InterPro" id="IPR005135">
    <property type="entry name" value="Endo/exonuclease/phosphatase"/>
</dbReference>
<comment type="similarity">
    <text evidence="1">Belongs to the DNA repair enzymes AP/ExoA family.</text>
</comment>
<feature type="binding site" evidence="6">
    <location>
        <position position="102"/>
    </location>
    <ligand>
        <name>Mg(2+)</name>
        <dbReference type="ChEBI" id="CHEBI:18420"/>
        <label>1</label>
    </ligand>
</feature>